<evidence type="ECO:0000256" key="6">
    <source>
        <dbReference type="ARBA" id="ARBA00022989"/>
    </source>
</evidence>
<feature type="transmembrane region" description="Helical" evidence="8">
    <location>
        <begin position="297"/>
        <end position="315"/>
    </location>
</feature>
<dbReference type="InterPro" id="IPR011701">
    <property type="entry name" value="MFS"/>
</dbReference>
<dbReference type="RefSeq" id="WP_370866378.1">
    <property type="nucleotide sequence ID" value="NZ_LR134529.1"/>
</dbReference>
<dbReference type="InterPro" id="IPR020846">
    <property type="entry name" value="MFS_dom"/>
</dbReference>
<dbReference type="AlphaFoldDB" id="A0A3S4YZQ3"/>
<evidence type="ECO:0000313" key="11">
    <source>
        <dbReference type="Proteomes" id="UP000274201"/>
    </source>
</evidence>
<dbReference type="Pfam" id="PF07690">
    <property type="entry name" value="MFS_1"/>
    <property type="match status" value="1"/>
</dbReference>
<keyword evidence="5 8" id="KW-0812">Transmembrane</keyword>
<feature type="transmembrane region" description="Helical" evidence="8">
    <location>
        <begin position="92"/>
        <end position="111"/>
    </location>
</feature>
<feature type="transmembrane region" description="Helical" evidence="8">
    <location>
        <begin position="117"/>
        <end position="138"/>
    </location>
</feature>
<dbReference type="EMBL" id="LR134529">
    <property type="protein sequence ID" value="VEJ45657.1"/>
    <property type="molecule type" value="Genomic_DNA"/>
</dbReference>
<keyword evidence="6 8" id="KW-1133">Transmembrane helix</keyword>
<dbReference type="PRINTS" id="PR01035">
    <property type="entry name" value="TCRTETA"/>
</dbReference>
<comment type="subcellular location">
    <subcellularLocation>
        <location evidence="2">Membrane</location>
        <topology evidence="2">Multi-pass membrane protein</topology>
    </subcellularLocation>
</comment>
<gene>
    <name evidence="10" type="primary">tetA</name>
    <name evidence="10" type="ORF">NCTC12905_01324</name>
</gene>
<feature type="transmembrane region" description="Helical" evidence="8">
    <location>
        <begin position="21"/>
        <end position="43"/>
    </location>
</feature>
<feature type="transmembrane region" description="Helical" evidence="8">
    <location>
        <begin position="150"/>
        <end position="172"/>
    </location>
</feature>
<sequence>MESNLHAMSSQKLNQKFIHHGLILVFITLLLDIIGIAIISPILPEYFAQLTGKNINEASVKGGGLFVAYSAMQFLFAPVIGNLSDRYGRRPILLISIISFALYNLICAIAWSYSMLFIGRLLSGMSSASFAICTAYLADISDQRTRTRNFGLLGIASGLGFILGSFIGGFLGQFGPRIPFYFAAGFSLMNFIFAWIMLPETLPMWNRRSFDIKRANPLGALLQLRQYPKVLWMLLVFFLYWLAESIWPSIWPFVAKERYDWGTLSIGLSYSVFGIGQIIVVALILPYFSKRWSNWRIVMLGLLFALAAMFGYTFATQGWMVYAVFSCTMLEYLVHAPMRAIVSEQVPANAQGELQGAMTSVVSLSLIFGPIFYMLLFEYFTHEGAMFYFSGAPFVGSFCVLVVTTIVFALRVR</sequence>
<dbReference type="Gene3D" id="1.20.1250.20">
    <property type="entry name" value="MFS general substrate transporter like domains"/>
    <property type="match status" value="1"/>
</dbReference>
<comment type="similarity">
    <text evidence="3">Belongs to the major facilitator superfamily. TCR/Tet family.</text>
</comment>
<organism evidence="10 11">
    <name type="scientific">Bartonella vinsonii</name>
    <name type="common">Rochalimaea vinsonii</name>
    <dbReference type="NCBI Taxonomy" id="33047"/>
    <lineage>
        <taxon>Bacteria</taxon>
        <taxon>Pseudomonadati</taxon>
        <taxon>Pseudomonadota</taxon>
        <taxon>Alphaproteobacteria</taxon>
        <taxon>Hyphomicrobiales</taxon>
        <taxon>Bartonellaceae</taxon>
        <taxon>Bartonella</taxon>
    </lineage>
</organism>
<proteinExistence type="inferred from homology"/>
<feature type="transmembrane region" description="Helical" evidence="8">
    <location>
        <begin position="63"/>
        <end position="80"/>
    </location>
</feature>
<feature type="transmembrane region" description="Helical" evidence="8">
    <location>
        <begin position="178"/>
        <end position="198"/>
    </location>
</feature>
<feature type="transmembrane region" description="Helical" evidence="8">
    <location>
        <begin position="262"/>
        <end position="285"/>
    </location>
</feature>
<evidence type="ECO:0000256" key="3">
    <source>
        <dbReference type="ARBA" id="ARBA00007520"/>
    </source>
</evidence>
<comment type="function">
    <text evidence="1">Resistance to tetracycline by an active tetracycline efflux. This is an energy-dependent process that decreases the accumulation of the antibiotic in whole cells. This protein functions as a metal-tetracycline/H(+) antiporter.</text>
</comment>
<dbReference type="GO" id="GO:0016020">
    <property type="term" value="C:membrane"/>
    <property type="evidence" value="ECO:0007669"/>
    <property type="project" value="UniProtKB-SubCell"/>
</dbReference>
<dbReference type="InterPro" id="IPR036259">
    <property type="entry name" value="MFS_trans_sf"/>
</dbReference>
<feature type="transmembrane region" description="Helical" evidence="8">
    <location>
        <begin position="230"/>
        <end position="250"/>
    </location>
</feature>
<dbReference type="PANTHER" id="PTHR23504:SF15">
    <property type="entry name" value="MAJOR FACILITATOR SUPERFAMILY (MFS) PROFILE DOMAIN-CONTAINING PROTEIN"/>
    <property type="match status" value="1"/>
</dbReference>
<evidence type="ECO:0000256" key="2">
    <source>
        <dbReference type="ARBA" id="ARBA00004141"/>
    </source>
</evidence>
<name>A0A3S4YZQ3_BARVI</name>
<evidence type="ECO:0000313" key="10">
    <source>
        <dbReference type="EMBL" id="VEJ45657.1"/>
    </source>
</evidence>
<keyword evidence="7 8" id="KW-0472">Membrane</keyword>
<feature type="transmembrane region" description="Helical" evidence="8">
    <location>
        <begin position="354"/>
        <end position="375"/>
    </location>
</feature>
<dbReference type="Proteomes" id="UP000274201">
    <property type="component" value="Chromosome"/>
</dbReference>
<feature type="transmembrane region" description="Helical" evidence="8">
    <location>
        <begin position="387"/>
        <end position="410"/>
    </location>
</feature>
<reference evidence="10 11" key="1">
    <citation type="submission" date="2018-12" db="EMBL/GenBank/DDBJ databases">
        <authorList>
            <consortium name="Pathogen Informatics"/>
        </authorList>
    </citation>
    <scope>NUCLEOTIDE SEQUENCE [LARGE SCALE GENOMIC DNA]</scope>
    <source>
        <strain evidence="10 11">NCTC12905</strain>
    </source>
</reference>
<evidence type="ECO:0000256" key="8">
    <source>
        <dbReference type="SAM" id="Phobius"/>
    </source>
</evidence>
<evidence type="ECO:0000259" key="9">
    <source>
        <dbReference type="PROSITE" id="PS50850"/>
    </source>
</evidence>
<evidence type="ECO:0000256" key="5">
    <source>
        <dbReference type="ARBA" id="ARBA00022692"/>
    </source>
</evidence>
<dbReference type="SUPFAM" id="SSF103473">
    <property type="entry name" value="MFS general substrate transporter"/>
    <property type="match status" value="1"/>
</dbReference>
<dbReference type="PROSITE" id="PS00216">
    <property type="entry name" value="SUGAR_TRANSPORT_1"/>
    <property type="match status" value="1"/>
</dbReference>
<keyword evidence="4" id="KW-0813">Transport</keyword>
<evidence type="ECO:0000256" key="7">
    <source>
        <dbReference type="ARBA" id="ARBA00023136"/>
    </source>
</evidence>
<dbReference type="GO" id="GO:0022857">
    <property type="term" value="F:transmembrane transporter activity"/>
    <property type="evidence" value="ECO:0007669"/>
    <property type="project" value="InterPro"/>
</dbReference>
<dbReference type="InterPro" id="IPR005829">
    <property type="entry name" value="Sugar_transporter_CS"/>
</dbReference>
<dbReference type="PANTHER" id="PTHR23504">
    <property type="entry name" value="MAJOR FACILITATOR SUPERFAMILY DOMAIN-CONTAINING PROTEIN 10"/>
    <property type="match status" value="1"/>
</dbReference>
<accession>A0A3S4YZQ3</accession>
<dbReference type="InterPro" id="IPR001958">
    <property type="entry name" value="Tet-R_TetA/multi-R_MdtG-like"/>
</dbReference>
<evidence type="ECO:0000256" key="4">
    <source>
        <dbReference type="ARBA" id="ARBA00022448"/>
    </source>
</evidence>
<evidence type="ECO:0000256" key="1">
    <source>
        <dbReference type="ARBA" id="ARBA00003279"/>
    </source>
</evidence>
<dbReference type="PROSITE" id="PS50850">
    <property type="entry name" value="MFS"/>
    <property type="match status" value="1"/>
</dbReference>
<protein>
    <submittedName>
        <fullName evidence="10">Tetracycline resistance protein, class C</fullName>
    </submittedName>
</protein>
<feature type="domain" description="Major facilitator superfamily (MFS) profile" evidence="9">
    <location>
        <begin position="21"/>
        <end position="413"/>
    </location>
</feature>